<keyword evidence="2" id="KW-1185">Reference proteome</keyword>
<dbReference type="GeneID" id="42857927"/>
<dbReference type="PANTHER" id="PTHR21562">
    <property type="entry name" value="NOTUM-RELATED"/>
    <property type="match status" value="1"/>
</dbReference>
<dbReference type="InterPro" id="IPR029058">
    <property type="entry name" value="AB_hydrolase_fold"/>
</dbReference>
<evidence type="ECO:0000313" key="2">
    <source>
        <dbReference type="Proteomes" id="UP000032483"/>
    </source>
</evidence>
<gene>
    <name evidence="1" type="ORF">TQ39_15315</name>
</gene>
<dbReference type="PANTHER" id="PTHR21562:SF83">
    <property type="entry name" value="PECTIN ACETYLESTERASE 4"/>
    <property type="match status" value="1"/>
</dbReference>
<dbReference type="RefSeq" id="WP_050006172.1">
    <property type="nucleotide sequence ID" value="NZ_JXXK01000028.1"/>
</dbReference>
<organism evidence="1 2">
    <name type="scientific">Ruthenibacterium lactatiformans</name>
    <dbReference type="NCBI Taxonomy" id="1550024"/>
    <lineage>
        <taxon>Bacteria</taxon>
        <taxon>Bacillati</taxon>
        <taxon>Bacillota</taxon>
        <taxon>Clostridia</taxon>
        <taxon>Eubacteriales</taxon>
        <taxon>Oscillospiraceae</taxon>
        <taxon>Ruthenibacterium</taxon>
    </lineage>
</organism>
<dbReference type="Proteomes" id="UP000032483">
    <property type="component" value="Unassembled WGS sequence"/>
</dbReference>
<dbReference type="InterPro" id="IPR004963">
    <property type="entry name" value="PAE/NOTUM"/>
</dbReference>
<dbReference type="Pfam" id="PF03283">
    <property type="entry name" value="PAE"/>
    <property type="match status" value="1"/>
</dbReference>
<evidence type="ECO:0000313" key="1">
    <source>
        <dbReference type="EMBL" id="KJF38889.1"/>
    </source>
</evidence>
<dbReference type="EMBL" id="JXXK01000028">
    <property type="protein sequence ID" value="KJF38889.1"/>
    <property type="molecule type" value="Genomic_DNA"/>
</dbReference>
<dbReference type="SUPFAM" id="SSF53474">
    <property type="entry name" value="alpha/beta-Hydrolases"/>
    <property type="match status" value="1"/>
</dbReference>
<dbReference type="AlphaFoldDB" id="A0A0D8IWM8"/>
<name>A0A0D8IWM8_9FIRM</name>
<protein>
    <recommendedName>
        <fullName evidence="3">Pectin acetylesterase</fullName>
    </recommendedName>
</protein>
<proteinExistence type="predicted"/>
<dbReference type="GO" id="GO:0016787">
    <property type="term" value="F:hydrolase activity"/>
    <property type="evidence" value="ECO:0007669"/>
    <property type="project" value="InterPro"/>
</dbReference>
<sequence length="375" mass="42158">MEAWEQQYKAILEEMEKHPVLHDLENDELQPMIWYKKWLVGCACGGDYPYCMYVKKGRSDKLLVFMIGGGLSINEETARGPGTLKRILQGKVGFYTDEVQPGNERWFFRLPENKGILTLEENNCFADWNIAMVNYGTGDFHIGQRDFSYTDENGNPQVLHHRGYANFKACLAHITRWFPNPEKLLIAGESAGAFAVPAIAGDVIAAFPKCTDVTVCSDSALMLSDRWPQIVRETWNAPQHIAEGVQTDNILVDFFRQLVGQIGERARYLFLCGVGDTALTTFQNYFDIGILAYTPEGAAHMGKALTRQVEQLQALGVPFHFYIHDFKQPDGLTQHMTLAASTFLEGQVSGISPMQWLDDAVNGKTYNVGMDLLPR</sequence>
<comment type="caution">
    <text evidence="1">The sequence shown here is derived from an EMBL/GenBank/DDBJ whole genome shotgun (WGS) entry which is preliminary data.</text>
</comment>
<reference evidence="1" key="1">
    <citation type="submission" date="2015-02" db="EMBL/GenBank/DDBJ databases">
        <title>A novel member of the family Ruminococcaceae isolated from human feces.</title>
        <authorList>
            <person name="Shkoporov A.N."/>
            <person name="Chaplin A.V."/>
            <person name="Motuzova O.V."/>
            <person name="Kafarskaia L.I."/>
            <person name="Khokhlova E.V."/>
            <person name="Efimov B.A."/>
        </authorList>
    </citation>
    <scope>NUCLEOTIDE SEQUENCE [LARGE SCALE GENOMIC DNA]</scope>
    <source>
        <strain evidence="1">585-1</strain>
    </source>
</reference>
<accession>A0A0D8IWM8</accession>
<evidence type="ECO:0008006" key="3">
    <source>
        <dbReference type="Google" id="ProtNLM"/>
    </source>
</evidence>